<accession>A0A327SG23</accession>
<organism evidence="2 3">
    <name type="scientific">Gelidibacter algens</name>
    <dbReference type="NCBI Taxonomy" id="49280"/>
    <lineage>
        <taxon>Bacteria</taxon>
        <taxon>Pseudomonadati</taxon>
        <taxon>Bacteroidota</taxon>
        <taxon>Flavobacteriia</taxon>
        <taxon>Flavobacteriales</taxon>
        <taxon>Flavobacteriaceae</taxon>
        <taxon>Gelidibacter</taxon>
    </lineage>
</organism>
<dbReference type="EMBL" id="QLLQ01000001">
    <property type="protein sequence ID" value="RAJ28006.1"/>
    <property type="molecule type" value="Genomic_DNA"/>
</dbReference>
<sequence>MKRCILFLIVILSASSLCFSQQWMTSFDAAKRIALVQDKFLFVIWEDAALIPYPVIMNDAKGNEIVFDNMFDHQEINQIIWEYFVPVKLSEDLYGKLYDQIKDTRNRSYIAQFEDDNIKIMDVNGFILNRSVSPEAYFNLSEFISRYALNTSFLKAELGNYAEHKDFNSAFRLAFKYMDYAILVDEKLRKDVINMANMYLDNADKYVLQSDVNDKNNLTNKSNLLRLSQDLIRNRPGKVLRQLKKYDGSETDETNEGLLAFLYYTAYQLKNDKKDAEQWKSKVSLVNLRKAELITNLHL</sequence>
<dbReference type="Proteomes" id="UP000248987">
    <property type="component" value="Unassembled WGS sequence"/>
</dbReference>
<protein>
    <submittedName>
        <fullName evidence="2">Uncharacterized protein</fullName>
    </submittedName>
</protein>
<dbReference type="OrthoDB" id="1415142at2"/>
<gene>
    <name evidence="2" type="ORF">LX77_00581</name>
</gene>
<comment type="caution">
    <text evidence="2">The sequence shown here is derived from an EMBL/GenBank/DDBJ whole genome shotgun (WGS) entry which is preliminary data.</text>
</comment>
<evidence type="ECO:0000256" key="1">
    <source>
        <dbReference type="SAM" id="SignalP"/>
    </source>
</evidence>
<keyword evidence="3" id="KW-1185">Reference proteome</keyword>
<keyword evidence="1" id="KW-0732">Signal</keyword>
<evidence type="ECO:0000313" key="3">
    <source>
        <dbReference type="Proteomes" id="UP000248987"/>
    </source>
</evidence>
<reference evidence="2 3" key="1">
    <citation type="submission" date="2018-06" db="EMBL/GenBank/DDBJ databases">
        <title>Genomic Encyclopedia of Archaeal and Bacterial Type Strains, Phase II (KMG-II): from individual species to whole genera.</title>
        <authorList>
            <person name="Goeker M."/>
        </authorList>
    </citation>
    <scope>NUCLEOTIDE SEQUENCE [LARGE SCALE GENOMIC DNA]</scope>
    <source>
        <strain evidence="2 3">DSM 12408</strain>
    </source>
</reference>
<name>A0A327SG23_9FLAO</name>
<feature type="signal peptide" evidence="1">
    <location>
        <begin position="1"/>
        <end position="20"/>
    </location>
</feature>
<proteinExistence type="predicted"/>
<dbReference type="AlphaFoldDB" id="A0A327SG23"/>
<evidence type="ECO:0000313" key="2">
    <source>
        <dbReference type="EMBL" id="RAJ28006.1"/>
    </source>
</evidence>
<dbReference type="RefSeq" id="WP_146608909.1">
    <property type="nucleotide sequence ID" value="NZ_LZRN01000002.1"/>
</dbReference>
<feature type="chain" id="PRO_5016451959" evidence="1">
    <location>
        <begin position="21"/>
        <end position="299"/>
    </location>
</feature>